<dbReference type="PANTHER" id="PTHR22089">
    <property type="entry name" value="MIRROR-IMAGE POLYDACTYLY GENE 1 PROTEIN"/>
    <property type="match status" value="1"/>
</dbReference>
<feature type="compositionally biased region" description="Polar residues" evidence="2">
    <location>
        <begin position="42"/>
        <end position="51"/>
    </location>
</feature>
<feature type="compositionally biased region" description="Polar residues" evidence="2">
    <location>
        <begin position="1"/>
        <end position="11"/>
    </location>
</feature>
<protein>
    <submittedName>
        <fullName evidence="4">Mirror-image polydactyly gene 1 protein</fullName>
    </submittedName>
</protein>
<name>A0AAJ8DM63_LATCA</name>
<proteinExistence type="predicted"/>
<organism evidence="3 4">
    <name type="scientific">Lates calcarifer</name>
    <name type="common">Barramundi</name>
    <name type="synonym">Holocentrus calcarifer</name>
    <dbReference type="NCBI Taxonomy" id="8187"/>
    <lineage>
        <taxon>Eukaryota</taxon>
        <taxon>Metazoa</taxon>
        <taxon>Chordata</taxon>
        <taxon>Craniata</taxon>
        <taxon>Vertebrata</taxon>
        <taxon>Euteleostomi</taxon>
        <taxon>Actinopterygii</taxon>
        <taxon>Neopterygii</taxon>
        <taxon>Teleostei</taxon>
        <taxon>Neoteleostei</taxon>
        <taxon>Acanthomorphata</taxon>
        <taxon>Carangaria</taxon>
        <taxon>Carangaria incertae sedis</taxon>
        <taxon>Centropomidae</taxon>
        <taxon>Lates</taxon>
    </lineage>
</organism>
<feature type="coiled-coil region" evidence="1">
    <location>
        <begin position="281"/>
        <end position="325"/>
    </location>
</feature>
<feature type="coiled-coil region" evidence="1">
    <location>
        <begin position="444"/>
        <end position="491"/>
    </location>
</feature>
<keyword evidence="1" id="KW-0175">Coiled coil</keyword>
<reference evidence="4" key="1">
    <citation type="submission" date="2025-08" db="UniProtKB">
        <authorList>
            <consortium name="RefSeq"/>
        </authorList>
    </citation>
    <scope>IDENTIFICATION</scope>
    <source>
        <tissue evidence="4">Brain</tissue>
    </source>
</reference>
<dbReference type="RefSeq" id="XP_050923743.1">
    <property type="nucleotide sequence ID" value="XM_051067786.1"/>
</dbReference>
<sequence length="580" mass="65831">MGRISDNPTESNADRTGEESDRKQPIREKKKRRRTRVVFEFQPQTSTQTLFKTPKPDFSSGTQAGPFSDTRSFNIPLCDSDIRSCSLEETSSESPEETSLTIWMPSKELRDTLVDMYRANPRVNVELRQRLPSPVRLSSPDRSGTSLSLDHTEWPQDPQHLHNPLSSCSHSPRSHRTSVSPVSPVFHRTSVSPVSPVFHRTSGSPLFSRSPGGAGEVEMDLSPSRGPSPRVGSCEDDHDGGGAPRGPGSSALRKHLVTADDSFHQDVSSGRVQNFDRDKNILFLLKELDALREINKKLQDQLVQKEKELQRREVEEELREEQREARGWERPAVVLEEVLAAQRDRDQALMSRLLLANEERDEALLRARRLQQTADLENVNLEDTDMDVDELLHRICDADSVQEVEQFGSTLVQRLQLSRQRRNDITAQEMKAVMEERDGSVAKCKRVEQDLIEEREQRATKEELLRLQRERDRALDDRRRLEAELQALRANHSSQDLLTSTPSLSGDSVSLVSSLEAPPLQAPPLQVQLQQLSKEKQSVEAELQRCQEAEREASERVRRLERLVEVLRKKVGTGSLRAVI</sequence>
<dbReference type="PANTHER" id="PTHR22089:SF2">
    <property type="entry name" value="MIRROR-IMAGE POLYDACTYLY GENE 1 PROTEIN"/>
    <property type="match status" value="1"/>
</dbReference>
<evidence type="ECO:0000313" key="3">
    <source>
        <dbReference type="Proteomes" id="UP000694890"/>
    </source>
</evidence>
<dbReference type="AlphaFoldDB" id="A0AAJ8DM63"/>
<feature type="compositionally biased region" description="Basic and acidic residues" evidence="2">
    <location>
        <begin position="12"/>
        <end position="27"/>
    </location>
</feature>
<dbReference type="CTD" id="145282"/>
<dbReference type="Proteomes" id="UP000694890">
    <property type="component" value="Unplaced"/>
</dbReference>
<gene>
    <name evidence="4" type="primary">mipol1</name>
</gene>
<feature type="compositionally biased region" description="Polar residues" evidence="2">
    <location>
        <begin position="59"/>
        <end position="72"/>
    </location>
</feature>
<accession>A0AAJ8DM63</accession>
<feature type="compositionally biased region" description="Polar residues" evidence="2">
    <location>
        <begin position="140"/>
        <end position="149"/>
    </location>
</feature>
<feature type="compositionally biased region" description="Low complexity" evidence="2">
    <location>
        <begin position="222"/>
        <end position="232"/>
    </location>
</feature>
<dbReference type="GeneID" id="108891611"/>
<feature type="compositionally biased region" description="Polar residues" evidence="2">
    <location>
        <begin position="164"/>
        <end position="181"/>
    </location>
</feature>
<evidence type="ECO:0000313" key="4">
    <source>
        <dbReference type="RefSeq" id="XP_050923743.1"/>
    </source>
</evidence>
<dbReference type="KEGG" id="lcf:108891611"/>
<feature type="coiled-coil region" evidence="1">
    <location>
        <begin position="529"/>
        <end position="570"/>
    </location>
</feature>
<feature type="region of interest" description="Disordered" evidence="2">
    <location>
        <begin position="134"/>
        <end position="251"/>
    </location>
</feature>
<evidence type="ECO:0000256" key="2">
    <source>
        <dbReference type="SAM" id="MobiDB-lite"/>
    </source>
</evidence>
<feature type="region of interest" description="Disordered" evidence="2">
    <location>
        <begin position="1"/>
        <end position="72"/>
    </location>
</feature>
<evidence type="ECO:0000256" key="1">
    <source>
        <dbReference type="SAM" id="Coils"/>
    </source>
</evidence>
<dbReference type="InterPro" id="IPR026175">
    <property type="entry name" value="MIPOL1"/>
</dbReference>